<sequence>MKEYKLVAENPESTVVAEYEAEYRKQTSYQSEAELEKAFISLLEKQAYTFLPIKTEKDLVDNLRVQLELLNSYQFTDEEWKTFFDAKIANANSGIVEKTTIIQEDFIQLLDCEDGSVKNIRLIDKENIHNNQLQVINQYETEDGKRATRYDVTILVNGLPLIHVELKKRGVSLQEAFNQINRYNRESFWAGSGLFEYVQLFIISNGTLTKYYSNSTRYTHIKEKEKTTSTKKSKTSNSYEFTSWWADANNAPILDLMDFGKTFFAKHSLLNILTRYCVLTSDKLLLVMRPYQIVATERILGKINTANQYKRYGTESSGGYIWHTTGSGKTLTSFKTAQIASKLPFIEKVLFVVDRKDLDYQTMKEYDKFEKGAANSNTNTAVLRKQLDDPNARIIITTIQKLAILIKKNKSNAAFGKPTVIIFDECHRSQFGDMHEAITKNFKKYFLFGFTGTPIFAKNSSSAGKADMKTTVQAFGCYAHGAPENCPDENHSTAIHTYTIVDAIADKNVLPFRIDYIRTMKEKEEVKDSKVRDIDRENALMAPQRIFNNVDYILKHFDQKTKRNSKPYYMTTLSNVYEVASAKDRNKIEEVKEKIRRSGFNSIFAVASIDAAKIYYEEFKKQQKEIPKLARLKIATIFSFSQNDPEEDGVEDENSENTDGLSASHRDFLDNAIKDYNTNFKTTYDTSADKFQNYYKDVSLRMKNREIDLLIVVNMFLTGFDATTLNTLWVDKNVRMHGLLQAFSRTNRILNSIKTFGNIVCFRNLEKATNDSLALFGDNQAGGIVLLKAYNDYYYGYNDGKRDIAGYYDLVHELKDKFPIGKRIISEESKKEFIKLYGAILKLKNILTSFDEFEGNEILSEAEFQDYHSMYIELYQEFRNKEKGDTENVNDDIVFEMELIKQVEINIDYIIALIQKYHESHLKDKEVVVNISKAIDSSVELRNKKELIEQFIASLTPFSNVEEDWQAFVSTKKKDELDTIIEEENLKAPETYTFINNAFKYGEIQSSGTTFAKILPPVSRFTATGDRTKKKEIVLEKLNAYFERYYDITSETI</sequence>
<evidence type="ECO:0000259" key="12">
    <source>
        <dbReference type="PROSITE" id="PS51192"/>
    </source>
</evidence>
<keyword evidence="14" id="KW-1185">Reference proteome</keyword>
<feature type="region of interest" description="Disordered" evidence="11">
    <location>
        <begin position="643"/>
        <end position="662"/>
    </location>
</feature>
<dbReference type="NCBIfam" id="TIGR00348">
    <property type="entry name" value="hsdR"/>
    <property type="match status" value="1"/>
</dbReference>
<evidence type="ECO:0000313" key="13">
    <source>
        <dbReference type="EMBL" id="TKC01410.1"/>
    </source>
</evidence>
<evidence type="ECO:0000256" key="1">
    <source>
        <dbReference type="ARBA" id="ARBA00000851"/>
    </source>
</evidence>
<evidence type="ECO:0000256" key="6">
    <source>
        <dbReference type="ARBA" id="ARBA00022759"/>
    </source>
</evidence>
<evidence type="ECO:0000313" key="14">
    <source>
        <dbReference type="Proteomes" id="UP000310477"/>
    </source>
</evidence>
<dbReference type="InterPro" id="IPR022625">
    <property type="entry name" value="TypeI_RM_Rsu_C"/>
</dbReference>
<dbReference type="PANTHER" id="PTHR30195:SF16">
    <property type="entry name" value="TYPE I RESTRICTION ENZYME ENDONUCLEASE SUBUNIT"/>
    <property type="match status" value="1"/>
</dbReference>
<dbReference type="InterPro" id="IPR007409">
    <property type="entry name" value="Restrct_endonuc_type1_HsdR_N"/>
</dbReference>
<dbReference type="Pfam" id="PF18766">
    <property type="entry name" value="SWI2_SNF2"/>
    <property type="match status" value="1"/>
</dbReference>
<keyword evidence="5 10" id="KW-0680">Restriction system</keyword>
<dbReference type="Gene3D" id="1.20.58.2040">
    <property type="match status" value="1"/>
</dbReference>
<evidence type="ECO:0000256" key="2">
    <source>
        <dbReference type="ARBA" id="ARBA00008598"/>
    </source>
</evidence>
<dbReference type="PANTHER" id="PTHR30195">
    <property type="entry name" value="TYPE I SITE-SPECIFIC DEOXYRIBONUCLEASE PROTEIN SUBUNIT M AND R"/>
    <property type="match status" value="1"/>
</dbReference>
<dbReference type="CDD" id="cd22332">
    <property type="entry name" value="HsdR_N"/>
    <property type="match status" value="1"/>
</dbReference>
<evidence type="ECO:0000256" key="11">
    <source>
        <dbReference type="SAM" id="MobiDB-lite"/>
    </source>
</evidence>
<evidence type="ECO:0000256" key="9">
    <source>
        <dbReference type="ARBA" id="ARBA00023125"/>
    </source>
</evidence>
<keyword evidence="7 10" id="KW-0378">Hydrolase</keyword>
<evidence type="ECO:0000256" key="3">
    <source>
        <dbReference type="ARBA" id="ARBA00022722"/>
    </source>
</evidence>
<keyword evidence="6 13" id="KW-0255">Endonuclease</keyword>
<dbReference type="Pfam" id="PF04313">
    <property type="entry name" value="HSDR_N"/>
    <property type="match status" value="1"/>
</dbReference>
<evidence type="ECO:0000256" key="8">
    <source>
        <dbReference type="ARBA" id="ARBA00022840"/>
    </source>
</evidence>
<feature type="domain" description="Helicase ATP-binding" evidence="12">
    <location>
        <begin position="310"/>
        <end position="472"/>
    </location>
</feature>
<dbReference type="GO" id="GO:0003677">
    <property type="term" value="F:DNA binding"/>
    <property type="evidence" value="ECO:0007669"/>
    <property type="project" value="UniProtKB-KW"/>
</dbReference>
<dbReference type="OrthoDB" id="9758243at2"/>
<keyword evidence="9 10" id="KW-0238">DNA-binding</keyword>
<reference evidence="13 14" key="1">
    <citation type="submission" date="2019-04" db="EMBL/GenBank/DDBJ databases">
        <title>Pedobacter sp. AR-2-6 sp. nov., isolated from Arctic soil.</title>
        <authorList>
            <person name="Dahal R.H."/>
            <person name="Kim D.-U."/>
        </authorList>
    </citation>
    <scope>NUCLEOTIDE SEQUENCE [LARGE SCALE GENOMIC DNA]</scope>
    <source>
        <strain evidence="13 14">AR-2-6</strain>
    </source>
</reference>
<dbReference type="InterPro" id="IPR055180">
    <property type="entry name" value="HsdR_RecA-like_helicase_dom_2"/>
</dbReference>
<evidence type="ECO:0000256" key="7">
    <source>
        <dbReference type="ARBA" id="ARBA00022801"/>
    </source>
</evidence>
<comment type="subunit">
    <text evidence="10">The type I restriction/modification system is composed of three polypeptides R, M and S.</text>
</comment>
<protein>
    <recommendedName>
        <fullName evidence="10">Type I restriction enzyme endonuclease subunit</fullName>
        <shortName evidence="10">R protein</shortName>
        <ecNumber evidence="10">3.1.21.3</ecNumber>
    </recommendedName>
</protein>
<comment type="catalytic activity">
    <reaction evidence="1 10">
        <text>Endonucleolytic cleavage of DNA to give random double-stranded fragments with terminal 5'-phosphates, ATP is simultaneously hydrolyzed.</text>
        <dbReference type="EC" id="3.1.21.3"/>
    </reaction>
</comment>
<dbReference type="Gene3D" id="3.90.1570.50">
    <property type="match status" value="2"/>
</dbReference>
<keyword evidence="3" id="KW-0540">Nuclease</keyword>
<dbReference type="AlphaFoldDB" id="A0A4U1CC82"/>
<comment type="similarity">
    <text evidence="2 10">Belongs to the HsdR family.</text>
</comment>
<dbReference type="InterPro" id="IPR040980">
    <property type="entry name" value="SWI2_SNF2"/>
</dbReference>
<dbReference type="InterPro" id="IPR014001">
    <property type="entry name" value="Helicase_ATP-bd"/>
</dbReference>
<dbReference type="Gene3D" id="3.40.50.300">
    <property type="entry name" value="P-loop containing nucleotide triphosphate hydrolases"/>
    <property type="match status" value="2"/>
</dbReference>
<evidence type="ECO:0000256" key="5">
    <source>
        <dbReference type="ARBA" id="ARBA00022747"/>
    </source>
</evidence>
<dbReference type="GO" id="GO:0009307">
    <property type="term" value="P:DNA restriction-modification system"/>
    <property type="evidence" value="ECO:0007669"/>
    <property type="project" value="UniProtKB-KW"/>
</dbReference>
<keyword evidence="4 10" id="KW-0547">Nucleotide-binding</keyword>
<proteinExistence type="inferred from homology"/>
<comment type="caution">
    <text evidence="13">The sequence shown here is derived from an EMBL/GenBank/DDBJ whole genome shotgun (WGS) entry which is preliminary data.</text>
</comment>
<dbReference type="CDD" id="cd18030">
    <property type="entry name" value="DEXHc_RE_I_HsdR"/>
    <property type="match status" value="1"/>
</dbReference>
<dbReference type="SUPFAM" id="SSF52540">
    <property type="entry name" value="P-loop containing nucleoside triphosphate hydrolases"/>
    <property type="match status" value="1"/>
</dbReference>
<dbReference type="PROSITE" id="PS51192">
    <property type="entry name" value="HELICASE_ATP_BIND_1"/>
    <property type="match status" value="1"/>
</dbReference>
<dbReference type="Pfam" id="PF22679">
    <property type="entry name" value="T1R_D3-like"/>
    <property type="match status" value="1"/>
</dbReference>
<keyword evidence="8 10" id="KW-0067">ATP-binding</keyword>
<gene>
    <name evidence="13" type="ORF">FA045_09245</name>
</gene>
<feature type="compositionally biased region" description="Acidic residues" evidence="11">
    <location>
        <begin position="644"/>
        <end position="656"/>
    </location>
</feature>
<organism evidence="13 14">
    <name type="scientific">Pedobacter cryotolerans</name>
    <dbReference type="NCBI Taxonomy" id="2571270"/>
    <lineage>
        <taxon>Bacteria</taxon>
        <taxon>Pseudomonadati</taxon>
        <taxon>Bacteroidota</taxon>
        <taxon>Sphingobacteriia</taxon>
        <taxon>Sphingobacteriales</taxon>
        <taxon>Sphingobacteriaceae</taxon>
        <taxon>Pedobacter</taxon>
    </lineage>
</organism>
<dbReference type="Pfam" id="PF12008">
    <property type="entry name" value="EcoR124_C"/>
    <property type="match status" value="1"/>
</dbReference>
<name>A0A4U1CC82_9SPHI</name>
<dbReference type="Proteomes" id="UP000310477">
    <property type="component" value="Unassembled WGS sequence"/>
</dbReference>
<dbReference type="InterPro" id="IPR051268">
    <property type="entry name" value="Type-I_R_enzyme_R_subunit"/>
</dbReference>
<dbReference type="EMBL" id="SWBO01000004">
    <property type="protein sequence ID" value="TKC01410.1"/>
    <property type="molecule type" value="Genomic_DNA"/>
</dbReference>
<dbReference type="CDD" id="cd18800">
    <property type="entry name" value="SF2_C_EcoR124I-like"/>
    <property type="match status" value="1"/>
</dbReference>
<dbReference type="EC" id="3.1.21.3" evidence="10"/>
<dbReference type="SMART" id="SM00487">
    <property type="entry name" value="DEXDc"/>
    <property type="match status" value="1"/>
</dbReference>
<dbReference type="InterPro" id="IPR004473">
    <property type="entry name" value="Restrct_endonuc_typeI_HsdR"/>
</dbReference>
<dbReference type="GO" id="GO:0005524">
    <property type="term" value="F:ATP binding"/>
    <property type="evidence" value="ECO:0007669"/>
    <property type="project" value="UniProtKB-KW"/>
</dbReference>
<accession>A0A4U1CC82</accession>
<comment type="function">
    <text evidence="10">Subunit R is required for both nuclease and ATPase activities, but not for modification.</text>
</comment>
<dbReference type="InterPro" id="IPR027417">
    <property type="entry name" value="P-loop_NTPase"/>
</dbReference>
<dbReference type="GO" id="GO:0009035">
    <property type="term" value="F:type I site-specific deoxyribonuclease activity"/>
    <property type="evidence" value="ECO:0007669"/>
    <property type="project" value="UniProtKB-EC"/>
</dbReference>
<evidence type="ECO:0000256" key="4">
    <source>
        <dbReference type="ARBA" id="ARBA00022741"/>
    </source>
</evidence>
<evidence type="ECO:0000256" key="10">
    <source>
        <dbReference type="RuleBase" id="RU364115"/>
    </source>
</evidence>
<dbReference type="RefSeq" id="WP_136876775.1">
    <property type="nucleotide sequence ID" value="NZ_SWBO01000004.1"/>
</dbReference>